<protein>
    <submittedName>
        <fullName evidence="4">Choline binding protein</fullName>
    </submittedName>
</protein>
<feature type="domain" description="BppU N-terminal" evidence="2">
    <location>
        <begin position="5"/>
        <end position="131"/>
    </location>
</feature>
<dbReference type="EMBL" id="CYZV01000017">
    <property type="protein sequence ID" value="CUO20534.1"/>
    <property type="molecule type" value="Genomic_DNA"/>
</dbReference>
<name>A0A174D4S5_9CLOT</name>
<dbReference type="InterPro" id="IPR011050">
    <property type="entry name" value="Pectin_lyase_fold/virulence"/>
</dbReference>
<dbReference type="Pfam" id="PF12708">
    <property type="entry name" value="Pect-lyase_RHGA_epim"/>
    <property type="match status" value="1"/>
</dbReference>
<evidence type="ECO:0000256" key="1">
    <source>
        <dbReference type="SAM" id="Coils"/>
    </source>
</evidence>
<evidence type="ECO:0000259" key="2">
    <source>
        <dbReference type="Pfam" id="PF10651"/>
    </source>
</evidence>
<keyword evidence="1" id="KW-0175">Coiled coil</keyword>
<dbReference type="Gene3D" id="2.60.40.3350">
    <property type="match status" value="1"/>
</dbReference>
<evidence type="ECO:0000259" key="3">
    <source>
        <dbReference type="Pfam" id="PF12708"/>
    </source>
</evidence>
<dbReference type="InterPro" id="IPR012334">
    <property type="entry name" value="Pectin_lyas_fold"/>
</dbReference>
<dbReference type="InterPro" id="IPR024535">
    <property type="entry name" value="RHGA/B-epi-like_pectate_lyase"/>
</dbReference>
<proteinExistence type="predicted"/>
<dbReference type="AlphaFoldDB" id="A0A174D4S5"/>
<dbReference type="InterPro" id="IPR018913">
    <property type="entry name" value="BppU_N"/>
</dbReference>
<dbReference type="OrthoDB" id="1934302at2"/>
<dbReference type="Proteomes" id="UP000095558">
    <property type="component" value="Unassembled WGS sequence"/>
</dbReference>
<gene>
    <name evidence="4" type="ORF">ERS852470_01704</name>
</gene>
<accession>A0A174D4S5</accession>
<feature type="coiled-coil region" evidence="1">
    <location>
        <begin position="158"/>
        <end position="195"/>
    </location>
</feature>
<organism evidence="4 5">
    <name type="scientific">Clostridium disporicum</name>
    <dbReference type="NCBI Taxonomy" id="84024"/>
    <lineage>
        <taxon>Bacteria</taxon>
        <taxon>Bacillati</taxon>
        <taxon>Bacillota</taxon>
        <taxon>Clostridia</taxon>
        <taxon>Eubacteriales</taxon>
        <taxon>Clostridiaceae</taxon>
        <taxon>Clostridium</taxon>
    </lineage>
</organism>
<dbReference type="SUPFAM" id="SSF51126">
    <property type="entry name" value="Pectin lyase-like"/>
    <property type="match status" value="1"/>
</dbReference>
<feature type="domain" description="Rhamnogalacturonase A/B/Epimerase-like pectate lyase" evidence="3">
    <location>
        <begin position="196"/>
        <end position="276"/>
    </location>
</feature>
<sequence length="600" mass="67764">MNTKTIKFDLNKYKLYEKIKAKQGDTKSRFLLFQLLDGSIPFNLKNRSVRAYMIKPDGREIFNDLIVNNYNLGYCTLELTNQVLAAQGIVKIELMVTEGDKKLTSSVFELEVVKSINSEKSIVSTNEFTALLNGLAALSEYDNYKNSVKEMEINKANKAEVEEKFISVEEKIKNNSEQLDNIETLKADKENITELINVLSLGFDNTGNDDITEKLQNIFDTKNNITLYFPSGQYRINGNLTVGDNKNFKLIGENYRTVKFNCYANDGKVFNMSASSLTNEIHVTFEHISFINSGMSQTLTCLYYYLCSGDVITKNCFLNKFYNNIELYKTFTFQLYKTISINAINSCLSIKACNQFIILDGQYTGAKKYNIYLYYNMCFQINCDYSAYGKETTNGLYCSACLGGNISGYYEGETKDSGILIDGSQAISITNINISYFAENTTIIKIVDSKATKISCVAFNQYDAPIVNATAILCGTNAFETLIENCYFNHIGTCIQLSDSTRTRIKDCNALPSKITKFINAFDSDGCIFDVSCVSNLFEKSTIPTLGTKKIDLTNIKKVGATASRPQGYFKGQEYLDLERKKKMFWDGSKWWYFDGTEVG</sequence>
<evidence type="ECO:0000313" key="4">
    <source>
        <dbReference type="EMBL" id="CUO20534.1"/>
    </source>
</evidence>
<dbReference type="Gene3D" id="2.160.20.10">
    <property type="entry name" value="Single-stranded right-handed beta-helix, Pectin lyase-like"/>
    <property type="match status" value="1"/>
</dbReference>
<evidence type="ECO:0000313" key="5">
    <source>
        <dbReference type="Proteomes" id="UP000095558"/>
    </source>
</evidence>
<reference evidence="4 5" key="1">
    <citation type="submission" date="2015-09" db="EMBL/GenBank/DDBJ databases">
        <authorList>
            <consortium name="Pathogen Informatics"/>
        </authorList>
    </citation>
    <scope>NUCLEOTIDE SEQUENCE [LARGE SCALE GENOMIC DNA]</scope>
    <source>
        <strain evidence="4 5">2789STDY5834855</strain>
    </source>
</reference>
<dbReference type="RefSeq" id="WP_055276341.1">
    <property type="nucleotide sequence ID" value="NZ_CYZV01000017.1"/>
</dbReference>
<dbReference type="Pfam" id="PF10651">
    <property type="entry name" value="BppU_N"/>
    <property type="match status" value="1"/>
</dbReference>